<dbReference type="AlphaFoldDB" id="A0A9P9H5B0"/>
<keyword evidence="4" id="KW-0521">NADP</keyword>
<keyword evidence="3" id="KW-0274">FAD</keyword>
<dbReference type="Gene3D" id="3.50.50.60">
    <property type="entry name" value="FAD/NAD(P)-binding domain"/>
    <property type="match status" value="1"/>
</dbReference>
<dbReference type="InterPro" id="IPR000960">
    <property type="entry name" value="Flavin_mOase"/>
</dbReference>
<dbReference type="Pfam" id="PF00743">
    <property type="entry name" value="FMO-like"/>
    <property type="match status" value="2"/>
</dbReference>
<evidence type="ECO:0000256" key="1">
    <source>
        <dbReference type="ARBA" id="ARBA00009183"/>
    </source>
</evidence>
<evidence type="ECO:0000313" key="7">
    <source>
        <dbReference type="EMBL" id="KAH7250640.1"/>
    </source>
</evidence>
<keyword evidence="5" id="KW-0560">Oxidoreductase</keyword>
<dbReference type="Proteomes" id="UP000736672">
    <property type="component" value="Unassembled WGS sequence"/>
</dbReference>
<keyword evidence="6" id="KW-0472">Membrane</keyword>
<dbReference type="EMBL" id="JAGTJS010000012">
    <property type="protein sequence ID" value="KAH7250640.1"/>
    <property type="molecule type" value="Genomic_DNA"/>
</dbReference>
<dbReference type="PIRSF" id="PIRSF000332">
    <property type="entry name" value="FMO"/>
    <property type="match status" value="1"/>
</dbReference>
<dbReference type="InterPro" id="IPR036188">
    <property type="entry name" value="FAD/NAD-bd_sf"/>
</dbReference>
<sequence length="569" mass="64268">MKVAVVGGGPAGLATLRFLAHAHDYFPIPPIEVRLFEGEKDIGGTFSYRVYEDAEYLTAFSDFRLPEDAPDFVTPAIYVRYLKAYATAFELWPMIELHTQVDQIRRGPNGVGHIVSLHCKDTGKLTHWACDAVAVCTGINVNPVIPEIKGVERVPSVLHSSQLKTRAQFGEDTNIIPIPQVMGRLKADPNGRPNKPVDASVASLFDTAYVHPKLQKSQVLWTYYDRWIKRMHWLISGTEEGPDQWVGQMSASRKYIDSILLCKSDKALPYMNVGKRSDYWVNRLRSRIINVPIRENDGKKIDVVTWPKCINEDGLMVFDKKLPTDSVLPDHQLKPDVMVFATGYTREFPFLSSDYPCVAQTNVRGIYKDGDVTLGFIGFVRPAIGAIPPLAELQAQFWVLRLLQDQFPKEVPRRISPNALPTYDLDYQIHPRGGYSFYETKRAVDHESYAYQLALDMGAAPTATHVFKKGWKIFFTWAMGSNFNTKFRLVGPWKWERGAEEIMRNELFNVVKRSGGYVYLTTYTLVPMFIFGSLSMMLYAWFGLCDLVSGFGRRSNKKPSAGTSGEGSA</sequence>
<organism evidence="7 8">
    <name type="scientific">Fusarium solani</name>
    <name type="common">Filamentous fungus</name>
    <dbReference type="NCBI Taxonomy" id="169388"/>
    <lineage>
        <taxon>Eukaryota</taxon>
        <taxon>Fungi</taxon>
        <taxon>Dikarya</taxon>
        <taxon>Ascomycota</taxon>
        <taxon>Pezizomycotina</taxon>
        <taxon>Sordariomycetes</taxon>
        <taxon>Hypocreomycetidae</taxon>
        <taxon>Hypocreales</taxon>
        <taxon>Nectriaceae</taxon>
        <taxon>Fusarium</taxon>
        <taxon>Fusarium solani species complex</taxon>
    </lineage>
</organism>
<proteinExistence type="inferred from homology"/>
<keyword evidence="6" id="KW-1133">Transmembrane helix</keyword>
<dbReference type="GO" id="GO:0004499">
    <property type="term" value="F:N,N-dimethylaniline monooxygenase activity"/>
    <property type="evidence" value="ECO:0007669"/>
    <property type="project" value="InterPro"/>
</dbReference>
<dbReference type="SUPFAM" id="SSF51905">
    <property type="entry name" value="FAD/NAD(P)-binding domain"/>
    <property type="match status" value="1"/>
</dbReference>
<comment type="similarity">
    <text evidence="1">Belongs to the FMO family.</text>
</comment>
<dbReference type="InterPro" id="IPR050346">
    <property type="entry name" value="FMO-like"/>
</dbReference>
<protein>
    <recommendedName>
        <fullName evidence="9">Flavin-containing monooxygenase</fullName>
    </recommendedName>
</protein>
<evidence type="ECO:0008006" key="9">
    <source>
        <dbReference type="Google" id="ProtNLM"/>
    </source>
</evidence>
<evidence type="ECO:0000313" key="8">
    <source>
        <dbReference type="Proteomes" id="UP000736672"/>
    </source>
</evidence>
<dbReference type="PANTHER" id="PTHR23023">
    <property type="entry name" value="DIMETHYLANILINE MONOOXYGENASE"/>
    <property type="match status" value="1"/>
</dbReference>
<name>A0A9P9H5B0_FUSSL</name>
<keyword evidence="8" id="KW-1185">Reference proteome</keyword>
<evidence type="ECO:0000256" key="2">
    <source>
        <dbReference type="ARBA" id="ARBA00022630"/>
    </source>
</evidence>
<comment type="caution">
    <text evidence="7">The sequence shown here is derived from an EMBL/GenBank/DDBJ whole genome shotgun (WGS) entry which is preliminary data.</text>
</comment>
<keyword evidence="2" id="KW-0285">Flavoprotein</keyword>
<dbReference type="PRINTS" id="PR00370">
    <property type="entry name" value="FMOXYGENASE"/>
</dbReference>
<dbReference type="InterPro" id="IPR020946">
    <property type="entry name" value="Flavin_mOase-like"/>
</dbReference>
<accession>A0A9P9H5B0</accession>
<feature type="transmembrane region" description="Helical" evidence="6">
    <location>
        <begin position="517"/>
        <end position="544"/>
    </location>
</feature>
<evidence type="ECO:0000256" key="3">
    <source>
        <dbReference type="ARBA" id="ARBA00022827"/>
    </source>
</evidence>
<evidence type="ECO:0000256" key="5">
    <source>
        <dbReference type="ARBA" id="ARBA00023002"/>
    </source>
</evidence>
<gene>
    <name evidence="7" type="ORF">B0J15DRAFT_467510</name>
</gene>
<evidence type="ECO:0000256" key="6">
    <source>
        <dbReference type="SAM" id="Phobius"/>
    </source>
</evidence>
<reference evidence="7" key="1">
    <citation type="journal article" date="2021" name="Nat. Commun.">
        <title>Genetic determinants of endophytism in the Arabidopsis root mycobiome.</title>
        <authorList>
            <person name="Mesny F."/>
            <person name="Miyauchi S."/>
            <person name="Thiergart T."/>
            <person name="Pickel B."/>
            <person name="Atanasova L."/>
            <person name="Karlsson M."/>
            <person name="Huettel B."/>
            <person name="Barry K.W."/>
            <person name="Haridas S."/>
            <person name="Chen C."/>
            <person name="Bauer D."/>
            <person name="Andreopoulos W."/>
            <person name="Pangilinan J."/>
            <person name="LaButti K."/>
            <person name="Riley R."/>
            <person name="Lipzen A."/>
            <person name="Clum A."/>
            <person name="Drula E."/>
            <person name="Henrissat B."/>
            <person name="Kohler A."/>
            <person name="Grigoriev I.V."/>
            <person name="Martin F.M."/>
            <person name="Hacquard S."/>
        </authorList>
    </citation>
    <scope>NUCLEOTIDE SEQUENCE</scope>
    <source>
        <strain evidence="7">FSSC 5 MPI-SDFR-AT-0091</strain>
    </source>
</reference>
<dbReference type="GO" id="GO:0050661">
    <property type="term" value="F:NADP binding"/>
    <property type="evidence" value="ECO:0007669"/>
    <property type="project" value="InterPro"/>
</dbReference>
<dbReference type="OrthoDB" id="10254665at2759"/>
<keyword evidence="6" id="KW-0812">Transmembrane</keyword>
<evidence type="ECO:0000256" key="4">
    <source>
        <dbReference type="ARBA" id="ARBA00022857"/>
    </source>
</evidence>
<dbReference type="GO" id="GO:0050660">
    <property type="term" value="F:flavin adenine dinucleotide binding"/>
    <property type="evidence" value="ECO:0007669"/>
    <property type="project" value="InterPro"/>
</dbReference>